<dbReference type="RefSeq" id="WP_058942475.1">
    <property type="nucleotide sequence ID" value="NZ_LNSV01000029.1"/>
</dbReference>
<comment type="caution">
    <text evidence="1">The sequence shown here is derived from an EMBL/GenBank/DDBJ whole genome shotgun (WGS) entry which is preliminary data.</text>
</comment>
<dbReference type="EMBL" id="LNSV01000029">
    <property type="protein sequence ID" value="KUH38230.1"/>
    <property type="molecule type" value="Genomic_DNA"/>
</dbReference>
<evidence type="ECO:0000313" key="1">
    <source>
        <dbReference type="EMBL" id="KUH38230.1"/>
    </source>
</evidence>
<organism evidence="1 2">
    <name type="scientific">Streptomyces kanasensis</name>
    <dbReference type="NCBI Taxonomy" id="936756"/>
    <lineage>
        <taxon>Bacteria</taxon>
        <taxon>Bacillati</taxon>
        <taxon>Actinomycetota</taxon>
        <taxon>Actinomycetes</taxon>
        <taxon>Kitasatosporales</taxon>
        <taxon>Streptomycetaceae</taxon>
        <taxon>Streptomyces</taxon>
    </lineage>
</organism>
<evidence type="ECO:0000313" key="2">
    <source>
        <dbReference type="Proteomes" id="UP000054011"/>
    </source>
</evidence>
<proteinExistence type="predicted"/>
<dbReference type="AlphaFoldDB" id="A0A100Y5S9"/>
<keyword evidence="2" id="KW-1185">Reference proteome</keyword>
<gene>
    <name evidence="1" type="ORF">ATE80_13615</name>
</gene>
<reference evidence="1 2" key="1">
    <citation type="submission" date="2015-11" db="EMBL/GenBank/DDBJ databases">
        <title>Genome-wide analysis reveals the secondary metabolome in Streptomyces kanasensis ZX01.</title>
        <authorList>
            <person name="Zhang G."/>
            <person name="Han L."/>
            <person name="Feng J."/>
            <person name="Zhang X."/>
        </authorList>
    </citation>
    <scope>NUCLEOTIDE SEQUENCE [LARGE SCALE GENOMIC DNA]</scope>
    <source>
        <strain evidence="1 2">ZX01</strain>
    </source>
</reference>
<dbReference type="STRING" id="936756.ATE80_13615"/>
<sequence length="156" mass="16752">MADTTATASAPAADPPADPVRCARDVVPADLWDKQVGLLMRDYPYDSVMAARVLGQGYAYLLTAMNHRGEGLGLAPSKLVDIGVHTVILDTVAYAELCEKFNDGQFLHHVPKVDMKNDDSVVKTAHIVAADGWEVDLPLWTDAADCGPCHPGNDSH</sequence>
<protein>
    <submittedName>
        <fullName evidence="1">Uncharacterized protein</fullName>
    </submittedName>
</protein>
<name>A0A100Y5S9_9ACTN</name>
<dbReference type="Proteomes" id="UP000054011">
    <property type="component" value="Unassembled WGS sequence"/>
</dbReference>
<accession>A0A100Y5S9</accession>